<dbReference type="EMBL" id="HM004124">
    <property type="protein sequence ID" value="ADG59937.1"/>
    <property type="molecule type" value="Genomic_DNA"/>
</dbReference>
<dbReference type="Proteomes" id="UP000008731">
    <property type="component" value="Segment"/>
</dbReference>
<reference evidence="1 2" key="1">
    <citation type="journal article" date="2010" name="Virol. J.">
        <title>Genomes of the T4-related bacteriophages as windows on microbial genome evolution.</title>
        <authorList>
            <person name="Petrov V.M."/>
            <person name="Ratnayaka S."/>
            <person name="Nolan J.M."/>
            <person name="Miller E.S."/>
            <person name="Karam J.D."/>
        </authorList>
    </citation>
    <scope>NUCLEOTIDE SEQUENCE [LARGE SCALE GENOMIC DNA]</scope>
</reference>
<protein>
    <submittedName>
        <fullName evidence="1">Conserved hypothetical phage protein</fullName>
    </submittedName>
</protein>
<keyword evidence="2" id="KW-1185">Reference proteome</keyword>
<dbReference type="Pfam" id="PF17438">
    <property type="entry name" value="DUF5417"/>
    <property type="match status" value="1"/>
</dbReference>
<name>E5EPH1_9CAUD</name>
<evidence type="ECO:0000313" key="2">
    <source>
        <dbReference type="Proteomes" id="UP000008731"/>
    </source>
</evidence>
<proteinExistence type="predicted"/>
<gene>
    <name evidence="1" type="primary">frd.1</name>
    <name evidence="1" type="ORF">Acj9p037</name>
</gene>
<evidence type="ECO:0000313" key="1">
    <source>
        <dbReference type="EMBL" id="ADG59937.1"/>
    </source>
</evidence>
<dbReference type="InterPro" id="IPR035392">
    <property type="entry name" value="DUF5417"/>
</dbReference>
<sequence length="101" mass="11714">MKLQRENNQSAEYSNLRGKSIFRIVGTEDQADLIERLDAAIGSEIKCYGFKNGEQVPLTWKQESCDDCADYVWGTGCGWVMDHDEVEEFKTLWKKYKKLVK</sequence>
<dbReference type="GeneID" id="9926471"/>
<dbReference type="KEGG" id="vg:9926471"/>
<organism evidence="1 2">
    <name type="scientific">Acinetobacter phage Acj9</name>
    <dbReference type="NCBI Taxonomy" id="760939"/>
    <lineage>
        <taxon>Viruses</taxon>
        <taxon>Duplodnaviria</taxon>
        <taxon>Heunggongvirae</taxon>
        <taxon>Uroviricota</taxon>
        <taxon>Caudoviricetes</taxon>
        <taxon>Pantevenvirales</taxon>
        <taxon>Straboviridae</taxon>
        <taxon>Twarogvirinae</taxon>
        <taxon>Acajnonavirus</taxon>
        <taxon>Acajnonavirus acj9</taxon>
    </lineage>
</organism>
<dbReference type="OrthoDB" id="36552at10239"/>
<dbReference type="RefSeq" id="YP_004010174.1">
    <property type="nucleotide sequence ID" value="NC_014663.1"/>
</dbReference>
<accession>E5EPH1</accession>